<gene>
    <name evidence="1" type="ORF">RRG08_017397</name>
</gene>
<dbReference type="Proteomes" id="UP001283361">
    <property type="component" value="Unassembled WGS sequence"/>
</dbReference>
<reference evidence="1" key="1">
    <citation type="journal article" date="2023" name="G3 (Bethesda)">
        <title>A reference genome for the long-term kleptoplast-retaining sea slug Elysia crispata morphotype clarki.</title>
        <authorList>
            <person name="Eastman K.E."/>
            <person name="Pendleton A.L."/>
            <person name="Shaikh M.A."/>
            <person name="Suttiyut T."/>
            <person name="Ogas R."/>
            <person name="Tomko P."/>
            <person name="Gavelis G."/>
            <person name="Widhalm J.R."/>
            <person name="Wisecaver J.H."/>
        </authorList>
    </citation>
    <scope>NUCLEOTIDE SEQUENCE</scope>
    <source>
        <strain evidence="1">ECLA1</strain>
    </source>
</reference>
<sequence>MLSQAVALSRQLLRVSWESELLVPLTPEHLRNCAIIYALTMRFCKREVLRVVQPTYSRLGPLILCHALSLETVFHNQGLETLSECVDELWELRN</sequence>
<evidence type="ECO:0000313" key="1">
    <source>
        <dbReference type="EMBL" id="KAK3763520.1"/>
    </source>
</evidence>
<proteinExistence type="predicted"/>
<accession>A0AAE0Z6B6</accession>
<keyword evidence="2" id="KW-1185">Reference proteome</keyword>
<dbReference type="EMBL" id="JAWDGP010004546">
    <property type="protein sequence ID" value="KAK3763520.1"/>
    <property type="molecule type" value="Genomic_DNA"/>
</dbReference>
<dbReference type="AlphaFoldDB" id="A0AAE0Z6B6"/>
<protein>
    <submittedName>
        <fullName evidence="1">Uncharacterized protein</fullName>
    </submittedName>
</protein>
<organism evidence="1 2">
    <name type="scientific">Elysia crispata</name>
    <name type="common">lettuce slug</name>
    <dbReference type="NCBI Taxonomy" id="231223"/>
    <lineage>
        <taxon>Eukaryota</taxon>
        <taxon>Metazoa</taxon>
        <taxon>Spiralia</taxon>
        <taxon>Lophotrochozoa</taxon>
        <taxon>Mollusca</taxon>
        <taxon>Gastropoda</taxon>
        <taxon>Heterobranchia</taxon>
        <taxon>Euthyneura</taxon>
        <taxon>Panpulmonata</taxon>
        <taxon>Sacoglossa</taxon>
        <taxon>Placobranchoidea</taxon>
        <taxon>Plakobranchidae</taxon>
        <taxon>Elysia</taxon>
    </lineage>
</organism>
<name>A0AAE0Z6B6_9GAST</name>
<evidence type="ECO:0000313" key="2">
    <source>
        <dbReference type="Proteomes" id="UP001283361"/>
    </source>
</evidence>
<comment type="caution">
    <text evidence="1">The sequence shown here is derived from an EMBL/GenBank/DDBJ whole genome shotgun (WGS) entry which is preliminary data.</text>
</comment>